<reference evidence="3 4" key="1">
    <citation type="journal article" date="2018" name="G3 (Bethesda)">
        <title>Phylogenetic and Phylogenomic Definition of Rhizopus Species.</title>
        <authorList>
            <person name="Gryganskyi A.P."/>
            <person name="Golan J."/>
            <person name="Dolatabadi S."/>
            <person name="Mondo S."/>
            <person name="Robb S."/>
            <person name="Idnurm A."/>
            <person name="Muszewska A."/>
            <person name="Steczkiewicz K."/>
            <person name="Masonjones S."/>
            <person name="Liao H.L."/>
            <person name="Gajdeczka M.T."/>
            <person name="Anike F."/>
            <person name="Vuek A."/>
            <person name="Anishchenko I.M."/>
            <person name="Voigt K."/>
            <person name="de Hoog G.S."/>
            <person name="Smith M.E."/>
            <person name="Heitman J."/>
            <person name="Vilgalys R."/>
            <person name="Stajich J.E."/>
        </authorList>
    </citation>
    <scope>NUCLEOTIDE SEQUENCE [LARGE SCALE GENOMIC DNA]</scope>
    <source>
        <strain evidence="3 4">LSU 92-RS-03</strain>
    </source>
</reference>
<protein>
    <recommendedName>
        <fullName evidence="5">Fanconi anaemia group A protein N-terminal domain-containing protein</fullName>
    </recommendedName>
</protein>
<evidence type="ECO:0000313" key="4">
    <source>
        <dbReference type="Proteomes" id="UP000253551"/>
    </source>
</evidence>
<dbReference type="GO" id="GO:0036297">
    <property type="term" value="P:interstrand cross-link repair"/>
    <property type="evidence" value="ECO:0007669"/>
    <property type="project" value="InterPro"/>
</dbReference>
<feature type="non-terminal residue" evidence="3">
    <location>
        <position position="1"/>
    </location>
</feature>
<name>A0A367J858_RHIST</name>
<dbReference type="GO" id="GO:0043240">
    <property type="term" value="C:Fanconi anaemia nuclear complex"/>
    <property type="evidence" value="ECO:0007669"/>
    <property type="project" value="InterPro"/>
</dbReference>
<dbReference type="AlphaFoldDB" id="A0A367J858"/>
<dbReference type="InterPro" id="IPR031729">
    <property type="entry name" value="Fanconi_A_N"/>
</dbReference>
<dbReference type="Pfam" id="PF24781">
    <property type="entry name" value="FANCA_helical"/>
    <property type="match status" value="1"/>
</dbReference>
<organism evidence="3 4">
    <name type="scientific">Rhizopus stolonifer</name>
    <name type="common">Rhizopus nigricans</name>
    <dbReference type="NCBI Taxonomy" id="4846"/>
    <lineage>
        <taxon>Eukaryota</taxon>
        <taxon>Fungi</taxon>
        <taxon>Fungi incertae sedis</taxon>
        <taxon>Mucoromycota</taxon>
        <taxon>Mucoromycotina</taxon>
        <taxon>Mucoromycetes</taxon>
        <taxon>Mucorales</taxon>
        <taxon>Mucorineae</taxon>
        <taxon>Rhizopodaceae</taxon>
        <taxon>Rhizopus</taxon>
    </lineage>
</organism>
<evidence type="ECO:0000259" key="2">
    <source>
        <dbReference type="Pfam" id="PF24781"/>
    </source>
</evidence>
<dbReference type="PANTHER" id="PTHR12047:SF2">
    <property type="entry name" value="FANCONI ANEMIA GROUP A PROTEIN"/>
    <property type="match status" value="1"/>
</dbReference>
<keyword evidence="4" id="KW-1185">Reference proteome</keyword>
<dbReference type="EMBL" id="PJQM01004004">
    <property type="protein sequence ID" value="RCH86127.1"/>
    <property type="molecule type" value="Genomic_DNA"/>
</dbReference>
<evidence type="ECO:0000313" key="3">
    <source>
        <dbReference type="EMBL" id="RCH86127.1"/>
    </source>
</evidence>
<dbReference type="STRING" id="4846.A0A367J858"/>
<gene>
    <name evidence="3" type="ORF">CU098_006893</name>
</gene>
<evidence type="ECO:0000259" key="1">
    <source>
        <dbReference type="Pfam" id="PF15865"/>
    </source>
</evidence>
<feature type="domain" description="Fanconi anaemia group A protein N-terminal" evidence="1">
    <location>
        <begin position="282"/>
        <end position="328"/>
    </location>
</feature>
<dbReference type="PANTHER" id="PTHR12047">
    <property type="entry name" value="FANCONI ANEMIA GROUP A PROTEIN"/>
    <property type="match status" value="1"/>
</dbReference>
<dbReference type="Proteomes" id="UP000253551">
    <property type="component" value="Unassembled WGS sequence"/>
</dbReference>
<proteinExistence type="predicted"/>
<dbReference type="Pfam" id="PF15865">
    <property type="entry name" value="Fanconi_A_N"/>
    <property type="match status" value="1"/>
</dbReference>
<sequence>QEIRQLYKKLKFSSKTCVDYLVRNTKESKTASLLELYYLLSTQLQDTLALRLKLILQDLSQTILDRALYELLDKREEAAKAYIAHLSSEQLNYFFLLDINHFLEWSLTIETEKTKRLFYVLNQYQTNREACLNRILFINQLTDQEPIPIVYYKAIEKTKRRFLSNRYQENDKDLVLEYLSCWFFEFDHNSNLNITEFTTRSLQSAFAIDSHTIPDITVLFYIYSSGCKKLVAEDKDTLRIFDIMDSITKAILVLLDESTDFGGLGILLAFAQLTLHHIQTDLSYPTWFENTFISPKTSQLTKKMYTVFLKMLEEMLPYELPSILQIHGKALLYQSNESMLIVMIKARLLELGVDNSLKRYPTGFKTPLQRMSSTTAPTAIQDEVASAIDQFIKKEGNIPTGLLQNFVFRRQWFIATFLPALFSWKSADSKKKDAKLNLIKALKEKEKISESMYKEFINEKT</sequence>
<dbReference type="InterPro" id="IPR003516">
    <property type="entry name" value="FANCA"/>
</dbReference>
<comment type="caution">
    <text evidence="3">The sequence shown here is derived from an EMBL/GenBank/DDBJ whole genome shotgun (WGS) entry which is preliminary data.</text>
</comment>
<evidence type="ECO:0008006" key="5">
    <source>
        <dbReference type="Google" id="ProtNLM"/>
    </source>
</evidence>
<dbReference type="InterPro" id="IPR055386">
    <property type="entry name" value="FANCA_helical"/>
</dbReference>
<accession>A0A367J858</accession>
<feature type="domain" description="Fanconi anaemia group A protein helical" evidence="2">
    <location>
        <begin position="381"/>
        <end position="457"/>
    </location>
</feature>
<dbReference type="OrthoDB" id="2287188at2759"/>